<proteinExistence type="predicted"/>
<keyword evidence="1" id="KW-1133">Transmembrane helix</keyword>
<keyword evidence="1" id="KW-0472">Membrane</keyword>
<gene>
    <name evidence="2" type="ORF">KDI_18420</name>
</gene>
<feature type="transmembrane region" description="Helical" evidence="1">
    <location>
        <begin position="33"/>
        <end position="56"/>
    </location>
</feature>
<dbReference type="RefSeq" id="WP_149401271.1">
    <property type="nucleotide sequence ID" value="NZ_BIXY01000021.1"/>
</dbReference>
<dbReference type="Proteomes" id="UP000322530">
    <property type="component" value="Unassembled WGS sequence"/>
</dbReference>
<evidence type="ECO:0000313" key="2">
    <source>
        <dbReference type="EMBL" id="GCF08278.1"/>
    </source>
</evidence>
<accession>A0A5A5TA53</accession>
<sequence>MEALIFLLYVVPFLLAFYFAFLFFIIRPPKAIWVASLLGGLVMGIMNVLVDIVAYYSQWWHYSLLQSGLNNPNAAQSYLAKEFVHVINVLHAPLPFYLTPILIYGSLAYLLIWRFWSGKGRWFSYVLLAGVPLFSIYRDISGGLENTSYQVWTNVPLAVVATVVLWLVAFFLGYLLFWRTARHMPFVAHPVDAEEVEQAQDARPHVSR</sequence>
<feature type="transmembrane region" description="Helical" evidence="1">
    <location>
        <begin position="6"/>
        <end position="26"/>
    </location>
</feature>
<evidence type="ECO:0000256" key="1">
    <source>
        <dbReference type="SAM" id="Phobius"/>
    </source>
</evidence>
<keyword evidence="1" id="KW-0812">Transmembrane</keyword>
<dbReference type="OrthoDB" id="156595at2"/>
<protein>
    <submittedName>
        <fullName evidence="2">Uncharacterized protein</fullName>
    </submittedName>
</protein>
<comment type="caution">
    <text evidence="2">The sequence shown here is derived from an EMBL/GenBank/DDBJ whole genome shotgun (WGS) entry which is preliminary data.</text>
</comment>
<feature type="transmembrane region" description="Helical" evidence="1">
    <location>
        <begin position="94"/>
        <end position="113"/>
    </location>
</feature>
<dbReference type="EMBL" id="BIXY01000021">
    <property type="protein sequence ID" value="GCF08278.1"/>
    <property type="molecule type" value="Genomic_DNA"/>
</dbReference>
<organism evidence="2 3">
    <name type="scientific">Dictyobacter arantiisoli</name>
    <dbReference type="NCBI Taxonomy" id="2014874"/>
    <lineage>
        <taxon>Bacteria</taxon>
        <taxon>Bacillati</taxon>
        <taxon>Chloroflexota</taxon>
        <taxon>Ktedonobacteria</taxon>
        <taxon>Ktedonobacterales</taxon>
        <taxon>Dictyobacteraceae</taxon>
        <taxon>Dictyobacter</taxon>
    </lineage>
</organism>
<name>A0A5A5TA53_9CHLR</name>
<reference evidence="2 3" key="1">
    <citation type="submission" date="2019-01" db="EMBL/GenBank/DDBJ databases">
        <title>Draft genome sequence of Dictyobacter sp. Uno17.</title>
        <authorList>
            <person name="Wang C.M."/>
            <person name="Zheng Y."/>
            <person name="Sakai Y."/>
            <person name="Abe K."/>
            <person name="Yokota A."/>
            <person name="Yabe S."/>
        </authorList>
    </citation>
    <scope>NUCLEOTIDE SEQUENCE [LARGE SCALE GENOMIC DNA]</scope>
    <source>
        <strain evidence="2 3">Uno17</strain>
    </source>
</reference>
<keyword evidence="3" id="KW-1185">Reference proteome</keyword>
<evidence type="ECO:0000313" key="3">
    <source>
        <dbReference type="Proteomes" id="UP000322530"/>
    </source>
</evidence>
<feature type="transmembrane region" description="Helical" evidence="1">
    <location>
        <begin position="157"/>
        <end position="177"/>
    </location>
</feature>
<dbReference type="AlphaFoldDB" id="A0A5A5TA53"/>
<feature type="transmembrane region" description="Helical" evidence="1">
    <location>
        <begin position="120"/>
        <end position="137"/>
    </location>
</feature>